<dbReference type="EMBL" id="CAJNDS010000415">
    <property type="protein sequence ID" value="CAE7203920.1"/>
    <property type="molecule type" value="Genomic_DNA"/>
</dbReference>
<reference evidence="1" key="1">
    <citation type="submission" date="2021-02" db="EMBL/GenBank/DDBJ databases">
        <authorList>
            <person name="Dougan E. K."/>
            <person name="Rhodes N."/>
            <person name="Thang M."/>
            <person name="Chan C."/>
        </authorList>
    </citation>
    <scope>NUCLEOTIDE SEQUENCE</scope>
</reference>
<gene>
    <name evidence="1" type="ORF">SNAT2548_LOCUS6302</name>
</gene>
<accession>A0A812JDP3</accession>
<dbReference type="Gene3D" id="3.80.10.10">
    <property type="entry name" value="Ribonuclease Inhibitor"/>
    <property type="match status" value="1"/>
</dbReference>
<proteinExistence type="predicted"/>
<protein>
    <submittedName>
        <fullName evidence="1">Uncharacterized protein</fullName>
    </submittedName>
</protein>
<dbReference type="SUPFAM" id="SSF52047">
    <property type="entry name" value="RNI-like"/>
    <property type="match status" value="1"/>
</dbReference>
<sequence>MAVEPEGRASKHAAVERKYIWKQMLPMLDPFTIAAASVLSHRVRAWCVSKSGLLNVPYLLLNYADALSVDRRMMHALPAIDRTELVEFELWNHGCEDVWGNDSTTLDETEPTSDCRFSMCLGWFFGVFPKLRRVAIFGLRKRLELVPLLRSLRRCPALEELSLQEADFNDFKDFEDHICPAFDVVQALPAFTDLRILHLAVRPIFHRGDIEPESRELDALTASSTALPHLHTLCLCVSAREAMRQGFPAALQRCVDSFALRHLSLTGCKLLTERLAAVKWPSGCCQLSLSVPFDARSLSMLAPSICRDEVEGLVMSFPAADLDPSHLRDFLFTLAGSKLKSLTWNLCGLYSASPQSEARMAISQGLCHLLSGLSSLKKITVFHDERFQYTSSHTGPWPELVVVDVMAARQGIVFQHPEAQLDLHVRHRQHWPRACAGHC</sequence>
<evidence type="ECO:0000313" key="1">
    <source>
        <dbReference type="EMBL" id="CAE7203920.1"/>
    </source>
</evidence>
<evidence type="ECO:0000313" key="2">
    <source>
        <dbReference type="Proteomes" id="UP000604046"/>
    </source>
</evidence>
<keyword evidence="2" id="KW-1185">Reference proteome</keyword>
<comment type="caution">
    <text evidence="1">The sequence shown here is derived from an EMBL/GenBank/DDBJ whole genome shotgun (WGS) entry which is preliminary data.</text>
</comment>
<name>A0A812JDP3_9DINO</name>
<dbReference type="InterPro" id="IPR032675">
    <property type="entry name" value="LRR_dom_sf"/>
</dbReference>
<dbReference type="AlphaFoldDB" id="A0A812JDP3"/>
<dbReference type="Proteomes" id="UP000604046">
    <property type="component" value="Unassembled WGS sequence"/>
</dbReference>
<dbReference type="OrthoDB" id="420539at2759"/>
<organism evidence="1 2">
    <name type="scientific">Symbiodinium natans</name>
    <dbReference type="NCBI Taxonomy" id="878477"/>
    <lineage>
        <taxon>Eukaryota</taxon>
        <taxon>Sar</taxon>
        <taxon>Alveolata</taxon>
        <taxon>Dinophyceae</taxon>
        <taxon>Suessiales</taxon>
        <taxon>Symbiodiniaceae</taxon>
        <taxon>Symbiodinium</taxon>
    </lineage>
</organism>